<keyword evidence="11" id="KW-1185">Reference proteome</keyword>
<protein>
    <recommendedName>
        <fullName evidence="4 7">ATP phosphoribosyltransferase regulatory subunit</fullName>
    </recommendedName>
</protein>
<keyword evidence="10" id="KW-0808">Transferase</keyword>
<dbReference type="InterPro" id="IPR045864">
    <property type="entry name" value="aa-tRNA-synth_II/BPL/LPL"/>
</dbReference>
<evidence type="ECO:0000259" key="9">
    <source>
        <dbReference type="Pfam" id="PF13393"/>
    </source>
</evidence>
<evidence type="ECO:0000313" key="10">
    <source>
        <dbReference type="EMBL" id="PWV58529.1"/>
    </source>
</evidence>
<dbReference type="PIRSF" id="PIRSF001549">
    <property type="entry name" value="His-tRNA_synth"/>
    <property type="match status" value="1"/>
</dbReference>
<comment type="similarity">
    <text evidence="3 7">Belongs to the class-II aminoacyl-tRNA synthetase family. HisZ subfamily.</text>
</comment>
<dbReference type="OrthoDB" id="9769617at2"/>
<dbReference type="GO" id="GO:0005737">
    <property type="term" value="C:cytoplasm"/>
    <property type="evidence" value="ECO:0007669"/>
    <property type="project" value="UniProtKB-SubCell"/>
</dbReference>
<evidence type="ECO:0000256" key="5">
    <source>
        <dbReference type="ARBA" id="ARBA00022490"/>
    </source>
</evidence>
<keyword evidence="5 7" id="KW-0963">Cytoplasm</keyword>
<comment type="pathway">
    <text evidence="2 7">Amino-acid biosynthesis; L-histidine biosynthesis; L-histidine from 5-phospho-alpha-D-ribose 1-diphosphate: step 1/9.</text>
</comment>
<comment type="function">
    <text evidence="6 7">Required for the first step of histidine biosynthesis. May allow the feedback regulation of ATP phosphoribosyltransferase activity by histidine.</text>
</comment>
<dbReference type="PANTHER" id="PTHR11476">
    <property type="entry name" value="HISTIDYL-TRNA SYNTHETASE"/>
    <property type="match status" value="1"/>
</dbReference>
<dbReference type="NCBIfam" id="NF009086">
    <property type="entry name" value="PRK12421.1"/>
    <property type="match status" value="1"/>
</dbReference>
<dbReference type="NCBIfam" id="NF008935">
    <property type="entry name" value="PRK12292.1-1"/>
    <property type="match status" value="1"/>
</dbReference>
<organism evidence="10 11">
    <name type="scientific">Plasticicumulans acidivorans</name>
    <dbReference type="NCBI Taxonomy" id="886464"/>
    <lineage>
        <taxon>Bacteria</taxon>
        <taxon>Pseudomonadati</taxon>
        <taxon>Pseudomonadota</taxon>
        <taxon>Gammaproteobacteria</taxon>
        <taxon>Candidatus Competibacteraceae</taxon>
        <taxon>Plasticicumulans</taxon>
    </lineage>
</organism>
<dbReference type="InterPro" id="IPR004517">
    <property type="entry name" value="HisZ"/>
</dbReference>
<dbReference type="InterPro" id="IPR041715">
    <property type="entry name" value="HisRS-like_core"/>
</dbReference>
<accession>A0A317MQV1</accession>
<dbReference type="Gene3D" id="3.30.930.10">
    <property type="entry name" value="Bira Bifunctional Protein, Domain 2"/>
    <property type="match status" value="1"/>
</dbReference>
<feature type="binding site" evidence="8">
    <location>
        <begin position="83"/>
        <end position="85"/>
    </location>
    <ligand>
        <name>L-histidine</name>
        <dbReference type="ChEBI" id="CHEBI:57595"/>
    </ligand>
</feature>
<evidence type="ECO:0000256" key="6">
    <source>
        <dbReference type="ARBA" id="ARBA00025246"/>
    </source>
</evidence>
<feature type="binding site" evidence="8">
    <location>
        <position position="272"/>
    </location>
    <ligand>
        <name>L-histidine</name>
        <dbReference type="ChEBI" id="CHEBI:57595"/>
    </ligand>
</feature>
<feature type="domain" description="Class II Histidinyl-tRNA synthetase (HisRS)-like catalytic core" evidence="9">
    <location>
        <begin position="12"/>
        <end position="322"/>
    </location>
</feature>
<proteinExistence type="inferred from homology"/>
<reference evidence="10 11" key="1">
    <citation type="submission" date="2018-05" db="EMBL/GenBank/DDBJ databases">
        <title>Genomic Encyclopedia of Type Strains, Phase IV (KMG-IV): sequencing the most valuable type-strain genomes for metagenomic binning, comparative biology and taxonomic classification.</title>
        <authorList>
            <person name="Goeker M."/>
        </authorList>
    </citation>
    <scope>NUCLEOTIDE SEQUENCE [LARGE SCALE GENOMIC DNA]</scope>
    <source>
        <strain evidence="10 11">DSM 23606</strain>
    </source>
</reference>
<dbReference type="InterPro" id="IPR004516">
    <property type="entry name" value="HisRS/HisZ"/>
</dbReference>
<dbReference type="GO" id="GO:0016757">
    <property type="term" value="F:glycosyltransferase activity"/>
    <property type="evidence" value="ECO:0007669"/>
    <property type="project" value="UniProtKB-KW"/>
</dbReference>
<dbReference type="CDD" id="cd00773">
    <property type="entry name" value="HisRS-like_core"/>
    <property type="match status" value="1"/>
</dbReference>
<keyword evidence="10" id="KW-0328">Glycosyltransferase</keyword>
<evidence type="ECO:0000256" key="8">
    <source>
        <dbReference type="PIRSR" id="PIRSR001549-1"/>
    </source>
</evidence>
<dbReference type="PANTHER" id="PTHR11476:SF7">
    <property type="entry name" value="HISTIDINE--TRNA LIGASE"/>
    <property type="match status" value="1"/>
</dbReference>
<sequence>MIVEDRWLLPEGIDEILPADARRVERLRRELLDLYDRWGYELVIPPFIEFLDSLLTGFGRDLELQTFKLTDQLSGRLLGVRADMTPQVARIDAHQLRRDLPNRLCYMGTVLRTRSDGFGGSRSPLQLGAELYGHAGVTSDVEVISLMLETLALARVGDVHLDLGHVGIFRALTRVAGLDADDEALLFEMLQRKALPDIRAWLDGAGLSRECGEHFARLGTLAGGVEVLDTAAGAFASVEPVAAALAALRETVEVIGGRFPHLPIHIDLAELRGYRYHTGLVFAAYVPGVGQAVARGGRYDGIGHVFGHARAATGFSADLKTLIEIGDVEFEAQTGIYAPVDADPEQVRALRAAGERVICVLPGAEADATAYGCDRKLVRSGDAWILEKVAVPAA</sequence>
<dbReference type="Proteomes" id="UP000246569">
    <property type="component" value="Unassembled WGS sequence"/>
</dbReference>
<evidence type="ECO:0000256" key="7">
    <source>
        <dbReference type="HAMAP-Rule" id="MF_00125"/>
    </source>
</evidence>
<dbReference type="NCBIfam" id="TIGR00443">
    <property type="entry name" value="hisZ_biosyn_reg"/>
    <property type="match status" value="1"/>
</dbReference>
<dbReference type="GO" id="GO:0000105">
    <property type="term" value="P:L-histidine biosynthetic process"/>
    <property type="evidence" value="ECO:0007669"/>
    <property type="project" value="UniProtKB-UniRule"/>
</dbReference>
<dbReference type="AlphaFoldDB" id="A0A317MQV1"/>
<evidence type="ECO:0000256" key="2">
    <source>
        <dbReference type="ARBA" id="ARBA00004667"/>
    </source>
</evidence>
<dbReference type="UniPathway" id="UPA00031">
    <property type="reaction ID" value="UER00006"/>
</dbReference>
<evidence type="ECO:0000313" key="11">
    <source>
        <dbReference type="Proteomes" id="UP000246569"/>
    </source>
</evidence>
<evidence type="ECO:0000256" key="1">
    <source>
        <dbReference type="ARBA" id="ARBA00004496"/>
    </source>
</evidence>
<dbReference type="Pfam" id="PF13393">
    <property type="entry name" value="tRNA-synt_His"/>
    <property type="match status" value="1"/>
</dbReference>
<comment type="caution">
    <text evidence="10">The sequence shown here is derived from an EMBL/GenBank/DDBJ whole genome shotgun (WGS) entry which is preliminary data.</text>
</comment>
<evidence type="ECO:0000256" key="3">
    <source>
        <dbReference type="ARBA" id="ARBA00005539"/>
    </source>
</evidence>
<keyword evidence="7" id="KW-0368">Histidine biosynthesis</keyword>
<name>A0A317MQV1_9GAMM</name>
<dbReference type="EMBL" id="QGTJ01000016">
    <property type="protein sequence ID" value="PWV58529.1"/>
    <property type="molecule type" value="Genomic_DNA"/>
</dbReference>
<dbReference type="RefSeq" id="WP_110020500.1">
    <property type="nucleotide sequence ID" value="NZ_QGTJ01000016.1"/>
</dbReference>
<feature type="binding site" evidence="8">
    <location>
        <position position="126"/>
    </location>
    <ligand>
        <name>L-histidine</name>
        <dbReference type="ChEBI" id="CHEBI:57595"/>
    </ligand>
</feature>
<feature type="binding site" evidence="8">
    <location>
        <position position="130"/>
    </location>
    <ligand>
        <name>L-histidine</name>
        <dbReference type="ChEBI" id="CHEBI:57595"/>
    </ligand>
</feature>
<dbReference type="SUPFAM" id="SSF55681">
    <property type="entry name" value="Class II aaRS and biotin synthetases"/>
    <property type="match status" value="1"/>
</dbReference>
<keyword evidence="7" id="KW-0028">Amino-acid biosynthesis</keyword>
<comment type="miscellaneous">
    <text evidence="7">This function is generally fulfilled by the C-terminal part of HisG, which is missing in some bacteria such as this one.</text>
</comment>
<feature type="binding site" evidence="8">
    <location>
        <position position="112"/>
    </location>
    <ligand>
        <name>L-histidine</name>
        <dbReference type="ChEBI" id="CHEBI:57595"/>
    </ligand>
</feature>
<dbReference type="HAMAP" id="MF_00125">
    <property type="entry name" value="HisZ"/>
    <property type="match status" value="1"/>
</dbReference>
<gene>
    <name evidence="7" type="primary">hisZ</name>
    <name evidence="10" type="ORF">C7443_11635</name>
</gene>
<evidence type="ECO:0000256" key="4">
    <source>
        <dbReference type="ARBA" id="ARBA00020397"/>
    </source>
</evidence>
<comment type="subunit">
    <text evidence="7">Heteromultimer composed of HisG and HisZ subunits.</text>
</comment>
<comment type="subcellular location">
    <subcellularLocation>
        <location evidence="1 7">Cytoplasm</location>
    </subcellularLocation>
</comment>